<dbReference type="SUPFAM" id="SSF47413">
    <property type="entry name" value="lambda repressor-like DNA-binding domains"/>
    <property type="match status" value="1"/>
</dbReference>
<dbReference type="EMBL" id="FUZA01000002">
    <property type="protein sequence ID" value="SKB84495.1"/>
    <property type="molecule type" value="Genomic_DNA"/>
</dbReference>
<organism evidence="3 4">
    <name type="scientific">Dyadobacter psychrophilus</name>
    <dbReference type="NCBI Taxonomy" id="651661"/>
    <lineage>
        <taxon>Bacteria</taxon>
        <taxon>Pseudomonadati</taxon>
        <taxon>Bacteroidota</taxon>
        <taxon>Cytophagia</taxon>
        <taxon>Cytophagales</taxon>
        <taxon>Spirosomataceae</taxon>
        <taxon>Dyadobacter</taxon>
    </lineage>
</organism>
<feature type="region of interest" description="Disordered" evidence="1">
    <location>
        <begin position="72"/>
        <end position="121"/>
    </location>
</feature>
<dbReference type="RefSeq" id="WP_082215030.1">
    <property type="nucleotide sequence ID" value="NZ_FUZA01000002.1"/>
</dbReference>
<gene>
    <name evidence="3" type="ORF">SAMN05660293_02560</name>
</gene>
<dbReference type="AlphaFoldDB" id="A0A1T5EKW9"/>
<feature type="domain" description="HTH cro/C1-type" evidence="2">
    <location>
        <begin position="7"/>
        <end position="54"/>
    </location>
</feature>
<dbReference type="Proteomes" id="UP000190897">
    <property type="component" value="Unassembled WGS sequence"/>
</dbReference>
<protein>
    <submittedName>
        <fullName evidence="3">DNA-binding transcriptional regulator, XRE-family HTH domain</fullName>
    </submittedName>
</protein>
<evidence type="ECO:0000259" key="2">
    <source>
        <dbReference type="PROSITE" id="PS50943"/>
    </source>
</evidence>
<sequence>MNLNEKIKQILADKNISPSLFADEIGIQRSSMSHILAGRNKPSLDIVQKIVRRFPELGTNWILDDEDLPDIMPDSFSDNKPGHNPISNGAGSSIALNTKSTGRLEANPGRQASPVHKSGSTLAHNRRIEKILIFYSDGTFEEVKPA</sequence>
<dbReference type="Gene3D" id="1.10.260.40">
    <property type="entry name" value="lambda repressor-like DNA-binding domains"/>
    <property type="match status" value="1"/>
</dbReference>
<dbReference type="PROSITE" id="PS50943">
    <property type="entry name" value="HTH_CROC1"/>
    <property type="match status" value="1"/>
</dbReference>
<keyword evidence="3" id="KW-0238">DNA-binding</keyword>
<dbReference type="CDD" id="cd00093">
    <property type="entry name" value="HTH_XRE"/>
    <property type="match status" value="1"/>
</dbReference>
<evidence type="ECO:0000256" key="1">
    <source>
        <dbReference type="SAM" id="MobiDB-lite"/>
    </source>
</evidence>
<accession>A0A1T5EKW9</accession>
<dbReference type="InterPro" id="IPR001387">
    <property type="entry name" value="Cro/C1-type_HTH"/>
</dbReference>
<name>A0A1T5EKW9_9BACT</name>
<feature type="compositionally biased region" description="Polar residues" evidence="1">
    <location>
        <begin position="85"/>
        <end position="101"/>
    </location>
</feature>
<evidence type="ECO:0000313" key="3">
    <source>
        <dbReference type="EMBL" id="SKB84495.1"/>
    </source>
</evidence>
<dbReference type="OrthoDB" id="1034290at2"/>
<dbReference type="STRING" id="651661.SAMN05660293_02560"/>
<proteinExistence type="predicted"/>
<dbReference type="SMART" id="SM00530">
    <property type="entry name" value="HTH_XRE"/>
    <property type="match status" value="1"/>
</dbReference>
<keyword evidence="4" id="KW-1185">Reference proteome</keyword>
<dbReference type="Pfam" id="PF01381">
    <property type="entry name" value="HTH_3"/>
    <property type="match status" value="1"/>
</dbReference>
<reference evidence="4" key="1">
    <citation type="submission" date="2017-02" db="EMBL/GenBank/DDBJ databases">
        <authorList>
            <person name="Varghese N."/>
            <person name="Submissions S."/>
        </authorList>
    </citation>
    <scope>NUCLEOTIDE SEQUENCE [LARGE SCALE GENOMIC DNA]</scope>
    <source>
        <strain evidence="4">DSM 22270</strain>
    </source>
</reference>
<evidence type="ECO:0000313" key="4">
    <source>
        <dbReference type="Proteomes" id="UP000190897"/>
    </source>
</evidence>
<dbReference type="InterPro" id="IPR010982">
    <property type="entry name" value="Lambda_DNA-bd_dom_sf"/>
</dbReference>
<dbReference type="GO" id="GO:0003677">
    <property type="term" value="F:DNA binding"/>
    <property type="evidence" value="ECO:0007669"/>
    <property type="project" value="UniProtKB-KW"/>
</dbReference>